<comment type="caution">
    <text evidence="6">The sequence shown here is derived from an EMBL/GenBank/DDBJ whole genome shotgun (WGS) entry which is preliminary data.</text>
</comment>
<dbReference type="InterPro" id="IPR004369">
    <property type="entry name" value="Prolyl-tRNA_editing_YbaK/EbsC"/>
</dbReference>
<dbReference type="PANTHER" id="PTHR30411:SF0">
    <property type="entry name" value="CYS-TRNA(PRO)_CYS-TRNA(CYS) DEACYLASE YBAK"/>
    <property type="match status" value="1"/>
</dbReference>
<sequence length="160" mass="16455">MSTATPATQALQRAGVAFWPIEYAYVAGQDRIGLHAAEAIGADPGRVLKTLMVEVDGKPACAVIPSDRTLSMKKVAVAFGAKSARMMPPDKAERLTGFHTGGISPFGQKRRAPVAFEASALSGAEIVLNGGRRGLMVALAPDDALAAAGAQAADLCAEHA</sequence>
<dbReference type="GO" id="GO:0016829">
    <property type="term" value="F:lyase activity"/>
    <property type="evidence" value="ECO:0007669"/>
    <property type="project" value="UniProtKB-KW"/>
</dbReference>
<dbReference type="SUPFAM" id="SSF55826">
    <property type="entry name" value="YbaK/ProRS associated domain"/>
    <property type="match status" value="1"/>
</dbReference>
<dbReference type="GO" id="GO:0006412">
    <property type="term" value="P:translation"/>
    <property type="evidence" value="ECO:0007669"/>
    <property type="project" value="UniProtKB-KW"/>
</dbReference>
<proteinExistence type="inferred from homology"/>
<keyword evidence="2 4" id="KW-0648">Protein biosynthesis</keyword>
<reference evidence="6 7" key="1">
    <citation type="submission" date="2019-03" db="EMBL/GenBank/DDBJ databases">
        <title>Genomic Encyclopedia of Type Strains, Phase IV (KMG-IV): sequencing the most valuable type-strain genomes for metagenomic binning, comparative biology and taxonomic classification.</title>
        <authorList>
            <person name="Goeker M."/>
        </authorList>
    </citation>
    <scope>NUCLEOTIDE SEQUENCE [LARGE SCALE GENOMIC DNA]</scope>
    <source>
        <strain evidence="6 7">JA181</strain>
    </source>
</reference>
<dbReference type="Gene3D" id="3.90.960.10">
    <property type="entry name" value="YbaK/aminoacyl-tRNA synthetase-associated domain"/>
    <property type="match status" value="1"/>
</dbReference>
<evidence type="ECO:0000256" key="4">
    <source>
        <dbReference type="PIRNR" id="PIRNR006181"/>
    </source>
</evidence>
<dbReference type="PIRSF" id="PIRSF006181">
    <property type="entry name" value="EbsC_YbaK"/>
    <property type="match status" value="1"/>
</dbReference>
<organism evidence="6 7">
    <name type="scientific">Rhodovulum visakhapatnamense</name>
    <dbReference type="NCBI Taxonomy" id="364297"/>
    <lineage>
        <taxon>Bacteria</taxon>
        <taxon>Pseudomonadati</taxon>
        <taxon>Pseudomonadota</taxon>
        <taxon>Alphaproteobacteria</taxon>
        <taxon>Rhodobacterales</taxon>
        <taxon>Paracoccaceae</taxon>
        <taxon>Rhodovulum</taxon>
    </lineage>
</organism>
<dbReference type="Proteomes" id="UP000295484">
    <property type="component" value="Unassembled WGS sequence"/>
</dbReference>
<evidence type="ECO:0000256" key="2">
    <source>
        <dbReference type="ARBA" id="ARBA00022917"/>
    </source>
</evidence>
<dbReference type="EC" id="4.2.-.-" evidence="4"/>
<keyword evidence="3 4" id="KW-0456">Lyase</keyword>
<evidence type="ECO:0000313" key="7">
    <source>
        <dbReference type="Proteomes" id="UP000295484"/>
    </source>
</evidence>
<protein>
    <recommendedName>
        <fullName evidence="4">Cys-tRNA(Pro)/Cys-tRNA(Cys) deacylase</fullName>
        <ecNumber evidence="4">4.2.-.-</ecNumber>
    </recommendedName>
</protein>
<dbReference type="RefSeq" id="WP_134077562.1">
    <property type="nucleotide sequence ID" value="NZ_SOEB01000006.1"/>
</dbReference>
<name>A0A4V3GUN3_9RHOB</name>
<gene>
    <name evidence="6" type="ORF">EV657_106186</name>
</gene>
<feature type="domain" description="YbaK/aminoacyl-tRNA synthetase-associated" evidence="5">
    <location>
        <begin position="36"/>
        <end position="144"/>
    </location>
</feature>
<evidence type="ECO:0000256" key="3">
    <source>
        <dbReference type="ARBA" id="ARBA00023239"/>
    </source>
</evidence>
<dbReference type="CDD" id="cd00002">
    <property type="entry name" value="YbaK_deacylase"/>
    <property type="match status" value="1"/>
</dbReference>
<dbReference type="Pfam" id="PF04073">
    <property type="entry name" value="tRNA_edit"/>
    <property type="match status" value="1"/>
</dbReference>
<evidence type="ECO:0000256" key="1">
    <source>
        <dbReference type="ARBA" id="ARBA00009798"/>
    </source>
</evidence>
<dbReference type="InterPro" id="IPR036754">
    <property type="entry name" value="YbaK/aa-tRNA-synt-asso_dom_sf"/>
</dbReference>
<evidence type="ECO:0000259" key="5">
    <source>
        <dbReference type="Pfam" id="PF04073"/>
    </source>
</evidence>
<dbReference type="GO" id="GO:0002161">
    <property type="term" value="F:aminoacyl-tRNA deacylase activity"/>
    <property type="evidence" value="ECO:0007669"/>
    <property type="project" value="InterPro"/>
</dbReference>
<dbReference type="PANTHER" id="PTHR30411">
    <property type="entry name" value="CYTOPLASMIC PROTEIN"/>
    <property type="match status" value="1"/>
</dbReference>
<dbReference type="InterPro" id="IPR007214">
    <property type="entry name" value="YbaK/aa-tRNA-synth-assoc-dom"/>
</dbReference>
<dbReference type="AlphaFoldDB" id="A0A4V3GUN3"/>
<comment type="similarity">
    <text evidence="1 4">Belongs to the prolyl-tRNA editing family. YbaK/EbsC subfamily.</text>
</comment>
<evidence type="ECO:0000313" key="6">
    <source>
        <dbReference type="EMBL" id="TDX30701.1"/>
    </source>
</evidence>
<dbReference type="EMBL" id="SOEB01000006">
    <property type="protein sequence ID" value="TDX30701.1"/>
    <property type="molecule type" value="Genomic_DNA"/>
</dbReference>
<accession>A0A4V3GUN3</accession>